<protein>
    <submittedName>
        <fullName evidence="2">Uncharacterized protein</fullName>
    </submittedName>
</protein>
<reference evidence="2 3" key="1">
    <citation type="journal article" date="2016" name="Sci. Rep.">
        <title>Draft genome sequencing and secretome analysis of fungal phytopathogen Ascochyta rabiei provides insight into the necrotrophic effector repertoire.</title>
        <authorList>
            <person name="Verma S."/>
            <person name="Gazara R.K."/>
            <person name="Nizam S."/>
            <person name="Parween S."/>
            <person name="Chattopadhyay D."/>
            <person name="Verma P.K."/>
        </authorList>
    </citation>
    <scope>NUCLEOTIDE SEQUENCE [LARGE SCALE GENOMIC DNA]</scope>
    <source>
        <strain evidence="2 3">ArDII</strain>
    </source>
</reference>
<feature type="compositionally biased region" description="Polar residues" evidence="1">
    <location>
        <begin position="464"/>
        <end position="476"/>
    </location>
</feature>
<proteinExistence type="predicted"/>
<feature type="region of interest" description="Disordered" evidence="1">
    <location>
        <begin position="1"/>
        <end position="34"/>
    </location>
</feature>
<dbReference type="AlphaFoldDB" id="A0A163JBA9"/>
<evidence type="ECO:0000313" key="2">
    <source>
        <dbReference type="EMBL" id="KZM26258.1"/>
    </source>
</evidence>
<dbReference type="STRING" id="5454.A0A163JBA9"/>
<feature type="compositionally biased region" description="Basic and acidic residues" evidence="1">
    <location>
        <begin position="523"/>
        <end position="552"/>
    </location>
</feature>
<comment type="caution">
    <text evidence="2">The sequence shown here is derived from an EMBL/GenBank/DDBJ whole genome shotgun (WGS) entry which is preliminary data.</text>
</comment>
<evidence type="ECO:0000256" key="1">
    <source>
        <dbReference type="SAM" id="MobiDB-lite"/>
    </source>
</evidence>
<feature type="compositionally biased region" description="Acidic residues" evidence="1">
    <location>
        <begin position="660"/>
        <end position="669"/>
    </location>
</feature>
<gene>
    <name evidence="2" type="ORF">ST47_g2538</name>
</gene>
<feature type="compositionally biased region" description="Polar residues" evidence="1">
    <location>
        <begin position="646"/>
        <end position="659"/>
    </location>
</feature>
<name>A0A163JBA9_DIDRA</name>
<dbReference type="EMBL" id="JYNV01000110">
    <property type="protein sequence ID" value="KZM26258.1"/>
    <property type="molecule type" value="Genomic_DNA"/>
</dbReference>
<feature type="compositionally biased region" description="Basic residues" evidence="1">
    <location>
        <begin position="633"/>
        <end position="644"/>
    </location>
</feature>
<sequence length="727" mass="80890">MANEEQRKAFAAYMGGGSGSTASAGQPIPQYPGSVASPANQYLFHVAEQFPGLGVPPAVPTPPPAASSSVVSYQGLQGGFAHQGGFPQAGLPQRPPPLGQGQGLGQAPGAQSMPALPASPGYAQLPRNYASQPPPPPGYNVGWQYTDPNVPQSARASLAGTASGIMAPTQRNVSIGMMRSTEKRADEYFAYQYQAGVETIPRTEEPQTVPVLLCHTCSICGQMRSAGYHRSHPVIPGKPIVTTSCRKCTKFTKSQRTSKSRSYTRVRTCTADEPCGWPRKPIQMDVDNSERRGRRRSRDEIYASWKTDHLRPRIVKEGSSQANIGLRTLQRSPTRGYRSETRVRVSSLSPGRSRYDGVWPPPDVVRMRPSRPDELYPATDEVWPPPDVVRTHFHRKKSAPHLSPRIVELSPSPPPPRSRATRVSYRRDSQERQPTSSVQRSESRVRLASHPGPYRTVIPDHRVFSQSDETSTNDAGSESIGRGILKPADMNFETSYRKRTSIRDSQQSTNVEVGGPRVQFASERSEEPRPNDRSDDGRYEQRRRYESFRYAERPASPPTDHTERLHLRRSSSSPQRSYDEIRIDRARRISPSPPRLYEEVRVRHISASPSPSRERKFQPPPSHLSSGKSVRSGYRHVPRTHAVGRTRSSTPPATRNQMVSEDDVTDSENEEHDQFMVRSWKGIDENGQPAIFVEGGSKVRMIDQGSVGGSDFRPLTDRLAARSWREV</sequence>
<evidence type="ECO:0000313" key="3">
    <source>
        <dbReference type="Proteomes" id="UP000076837"/>
    </source>
</evidence>
<feature type="region of interest" description="Disordered" evidence="1">
    <location>
        <begin position="81"/>
        <end position="140"/>
    </location>
</feature>
<feature type="compositionally biased region" description="Basic and acidic residues" evidence="1">
    <location>
        <begin position="577"/>
        <end position="587"/>
    </location>
</feature>
<feature type="region of interest" description="Disordered" evidence="1">
    <location>
        <begin position="394"/>
        <end position="669"/>
    </location>
</feature>
<dbReference type="Proteomes" id="UP000076837">
    <property type="component" value="Unassembled WGS sequence"/>
</dbReference>
<organism evidence="2 3">
    <name type="scientific">Didymella rabiei</name>
    <name type="common">Chickpea ascochyta blight fungus</name>
    <name type="synonym">Mycosphaerella rabiei</name>
    <dbReference type="NCBI Taxonomy" id="5454"/>
    <lineage>
        <taxon>Eukaryota</taxon>
        <taxon>Fungi</taxon>
        <taxon>Dikarya</taxon>
        <taxon>Ascomycota</taxon>
        <taxon>Pezizomycotina</taxon>
        <taxon>Dothideomycetes</taxon>
        <taxon>Pleosporomycetidae</taxon>
        <taxon>Pleosporales</taxon>
        <taxon>Pleosporineae</taxon>
        <taxon>Didymellaceae</taxon>
        <taxon>Ascochyta</taxon>
    </lineage>
</organism>
<accession>A0A163JBA9</accession>
<keyword evidence="3" id="KW-1185">Reference proteome</keyword>